<evidence type="ECO:0000256" key="1">
    <source>
        <dbReference type="ARBA" id="ARBA00003365"/>
    </source>
</evidence>
<dbReference type="EMBL" id="PETL01000042">
    <property type="protein sequence ID" value="PIV64702.1"/>
    <property type="molecule type" value="Genomic_DNA"/>
</dbReference>
<dbReference type="FunFam" id="3.20.20.70:FF:000037">
    <property type="entry name" value="Tryptophan synthase alpha chain"/>
    <property type="match status" value="1"/>
</dbReference>
<comment type="similarity">
    <text evidence="9 10">Belongs to the TrpA family.</text>
</comment>
<dbReference type="CDD" id="cd04724">
    <property type="entry name" value="Tryptophan_synthase_alpha"/>
    <property type="match status" value="1"/>
</dbReference>
<dbReference type="HAMAP" id="MF_00131">
    <property type="entry name" value="Trp_synth_alpha"/>
    <property type="match status" value="1"/>
</dbReference>
<evidence type="ECO:0000256" key="4">
    <source>
        <dbReference type="ARBA" id="ARBA00022605"/>
    </source>
</evidence>
<dbReference type="InterPro" id="IPR011060">
    <property type="entry name" value="RibuloseP-bd_barrel"/>
</dbReference>
<dbReference type="PANTHER" id="PTHR43406">
    <property type="entry name" value="TRYPTOPHAN SYNTHASE, ALPHA CHAIN"/>
    <property type="match status" value="1"/>
</dbReference>
<reference evidence="12" key="1">
    <citation type="submission" date="2017-09" db="EMBL/GenBank/DDBJ databases">
        <title>Depth-based differentiation of microbial function through sediment-hosted aquifers and enrichment of novel symbionts in the deep terrestrial subsurface.</title>
        <authorList>
            <person name="Probst A.J."/>
            <person name="Ladd B."/>
            <person name="Jarett J.K."/>
            <person name="Geller-Mcgrath D.E."/>
            <person name="Sieber C.M.K."/>
            <person name="Emerson J.B."/>
            <person name="Anantharaman K."/>
            <person name="Thomas B.C."/>
            <person name="Malmstrom R."/>
            <person name="Stieglmeier M."/>
            <person name="Klingl A."/>
            <person name="Woyke T."/>
            <person name="Ryan C.M."/>
            <person name="Banfield J.F."/>
        </authorList>
    </citation>
    <scope>NUCLEOTIDE SEQUENCE [LARGE SCALE GENOMIC DNA]</scope>
</reference>
<keyword evidence="6 9" id="KW-0057">Aromatic amino acid biosynthesis</keyword>
<evidence type="ECO:0000256" key="2">
    <source>
        <dbReference type="ARBA" id="ARBA00004733"/>
    </source>
</evidence>
<organism evidence="11 12">
    <name type="scientific">bacterium (Candidatus Ratteibacteria) CG01_land_8_20_14_3_00_40_19</name>
    <dbReference type="NCBI Taxonomy" id="2014290"/>
    <lineage>
        <taxon>Bacteria</taxon>
        <taxon>Candidatus Ratteibacteria</taxon>
    </lineage>
</organism>
<comment type="function">
    <text evidence="1 9">The alpha subunit is responsible for the aldol cleavage of indoleglycerol phosphate to indole and glyceraldehyde 3-phosphate.</text>
</comment>
<comment type="caution">
    <text evidence="11">The sequence shown here is derived from an EMBL/GenBank/DDBJ whole genome shotgun (WGS) entry which is preliminary data.</text>
</comment>
<evidence type="ECO:0000256" key="10">
    <source>
        <dbReference type="RuleBase" id="RU003662"/>
    </source>
</evidence>
<dbReference type="AlphaFoldDB" id="A0A2M7EAC8"/>
<protein>
    <recommendedName>
        <fullName evidence="9">Tryptophan synthase alpha chain</fullName>
        <ecNumber evidence="9">4.2.1.20</ecNumber>
    </recommendedName>
</protein>
<feature type="active site" description="Proton acceptor" evidence="9">
    <location>
        <position position="50"/>
    </location>
</feature>
<dbReference type="UniPathway" id="UPA00035">
    <property type="reaction ID" value="UER00044"/>
</dbReference>
<evidence type="ECO:0000313" key="12">
    <source>
        <dbReference type="Proteomes" id="UP000228886"/>
    </source>
</evidence>
<dbReference type="GO" id="GO:0004834">
    <property type="term" value="F:tryptophan synthase activity"/>
    <property type="evidence" value="ECO:0007669"/>
    <property type="project" value="UniProtKB-UniRule"/>
</dbReference>
<evidence type="ECO:0000313" key="11">
    <source>
        <dbReference type="EMBL" id="PIV64702.1"/>
    </source>
</evidence>
<dbReference type="EC" id="4.2.1.20" evidence="9"/>
<gene>
    <name evidence="9" type="primary">trpA</name>
    <name evidence="11" type="ORF">COS11_00770</name>
</gene>
<dbReference type="InterPro" id="IPR013785">
    <property type="entry name" value="Aldolase_TIM"/>
</dbReference>
<keyword evidence="4 9" id="KW-0028">Amino-acid biosynthesis</keyword>
<comment type="catalytic activity">
    <reaction evidence="8 9">
        <text>(1S,2R)-1-C-(indol-3-yl)glycerol 3-phosphate + L-serine = D-glyceraldehyde 3-phosphate + L-tryptophan + H2O</text>
        <dbReference type="Rhea" id="RHEA:10532"/>
        <dbReference type="ChEBI" id="CHEBI:15377"/>
        <dbReference type="ChEBI" id="CHEBI:33384"/>
        <dbReference type="ChEBI" id="CHEBI:57912"/>
        <dbReference type="ChEBI" id="CHEBI:58866"/>
        <dbReference type="ChEBI" id="CHEBI:59776"/>
        <dbReference type="EC" id="4.2.1.20"/>
    </reaction>
</comment>
<dbReference type="Gene3D" id="3.20.20.70">
    <property type="entry name" value="Aldolase class I"/>
    <property type="match status" value="1"/>
</dbReference>
<dbReference type="InterPro" id="IPR018204">
    <property type="entry name" value="Trp_synthase_alpha_AS"/>
</dbReference>
<evidence type="ECO:0000256" key="9">
    <source>
        <dbReference type="HAMAP-Rule" id="MF_00131"/>
    </source>
</evidence>
<proteinExistence type="inferred from homology"/>
<feature type="active site" description="Proton acceptor" evidence="9">
    <location>
        <position position="61"/>
    </location>
</feature>
<dbReference type="Pfam" id="PF00290">
    <property type="entry name" value="Trp_syntA"/>
    <property type="match status" value="1"/>
</dbReference>
<comment type="subunit">
    <text evidence="3 9">Tetramer of two alpha and two beta chains.</text>
</comment>
<evidence type="ECO:0000256" key="6">
    <source>
        <dbReference type="ARBA" id="ARBA00023141"/>
    </source>
</evidence>
<evidence type="ECO:0000256" key="7">
    <source>
        <dbReference type="ARBA" id="ARBA00023239"/>
    </source>
</evidence>
<dbReference type="SUPFAM" id="SSF51366">
    <property type="entry name" value="Ribulose-phoshate binding barrel"/>
    <property type="match status" value="1"/>
</dbReference>
<dbReference type="Proteomes" id="UP000228886">
    <property type="component" value="Unassembled WGS sequence"/>
</dbReference>
<dbReference type="PROSITE" id="PS00167">
    <property type="entry name" value="TRP_SYNTHASE_ALPHA"/>
    <property type="match status" value="1"/>
</dbReference>
<evidence type="ECO:0000256" key="8">
    <source>
        <dbReference type="ARBA" id="ARBA00049047"/>
    </source>
</evidence>
<comment type="pathway">
    <text evidence="2 9">Amino-acid biosynthesis; L-tryptophan biosynthesis; L-tryptophan from chorismate: step 5/5.</text>
</comment>
<dbReference type="InterPro" id="IPR002028">
    <property type="entry name" value="Trp_synthase_suA"/>
</dbReference>
<dbReference type="NCBIfam" id="TIGR00262">
    <property type="entry name" value="trpA"/>
    <property type="match status" value="1"/>
</dbReference>
<accession>A0A2M7EAC8</accession>
<name>A0A2M7EAC8_9BACT</name>
<evidence type="ECO:0000256" key="5">
    <source>
        <dbReference type="ARBA" id="ARBA00022822"/>
    </source>
</evidence>
<sequence length="266" mass="29886">MINRIDEKFQELKKGGRKALIFYLTVGYPDMVTFMKLVTALENFGADLIELGVPFSDPVADGLTIQRTSEVALKQKINLKKSFLLAKELSKKSNIPLVFMSYYNPIYHYGLQKFAHDCKKTGISGVIIPDLPPEEATPLKNILKQDNVNLIFLIAPTSPQERMRMISKESQGFIYYVSLTGVTGAREKLSGTIKSSLHKIYRFTKKPICVGFGISKPSQAREIGKYSDGIIIGSALLNIVERYKNKRGLIKEVEKFTSEIKVALRS</sequence>
<dbReference type="GO" id="GO:0005829">
    <property type="term" value="C:cytosol"/>
    <property type="evidence" value="ECO:0007669"/>
    <property type="project" value="TreeGrafter"/>
</dbReference>
<keyword evidence="5 9" id="KW-0822">Tryptophan biosynthesis</keyword>
<evidence type="ECO:0000256" key="3">
    <source>
        <dbReference type="ARBA" id="ARBA00011270"/>
    </source>
</evidence>
<dbReference type="PANTHER" id="PTHR43406:SF1">
    <property type="entry name" value="TRYPTOPHAN SYNTHASE ALPHA CHAIN, CHLOROPLASTIC"/>
    <property type="match status" value="1"/>
</dbReference>
<keyword evidence="7 9" id="KW-0456">Lyase</keyword>